<dbReference type="GO" id="GO:0009297">
    <property type="term" value="P:pilus assembly"/>
    <property type="evidence" value="ECO:0007669"/>
    <property type="project" value="InterPro"/>
</dbReference>
<dbReference type="Proteomes" id="UP000539957">
    <property type="component" value="Unassembled WGS sequence"/>
</dbReference>
<accession>A0A7W7N4C4</accession>
<dbReference type="Gene3D" id="2.60.40.3110">
    <property type="match status" value="1"/>
</dbReference>
<dbReference type="AlphaFoldDB" id="A0A7W7N4C4"/>
<dbReference type="GO" id="GO:0015473">
    <property type="term" value="F:fimbrial usher porin activity"/>
    <property type="evidence" value="ECO:0007669"/>
    <property type="project" value="InterPro"/>
</dbReference>
<dbReference type="GO" id="GO:0009279">
    <property type="term" value="C:cell outer membrane"/>
    <property type="evidence" value="ECO:0007669"/>
    <property type="project" value="TreeGrafter"/>
</dbReference>
<proteinExistence type="predicted"/>
<comment type="caution">
    <text evidence="1">The sequence shown here is derived from an EMBL/GenBank/DDBJ whole genome shotgun (WGS) entry which is preliminary data.</text>
</comment>
<organism evidence="1 2">
    <name type="scientific">Brevundimonas bullata</name>
    <dbReference type="NCBI Taxonomy" id="13160"/>
    <lineage>
        <taxon>Bacteria</taxon>
        <taxon>Pseudomonadati</taxon>
        <taxon>Pseudomonadota</taxon>
        <taxon>Alphaproteobacteria</taxon>
        <taxon>Caulobacterales</taxon>
        <taxon>Caulobacteraceae</taxon>
        <taxon>Brevundimonas</taxon>
    </lineage>
</organism>
<reference evidence="1 2" key="1">
    <citation type="submission" date="2020-08" db="EMBL/GenBank/DDBJ databases">
        <title>Functional genomics of gut bacteria from endangered species of beetles.</title>
        <authorList>
            <person name="Carlos-Shanley C."/>
        </authorList>
    </citation>
    <scope>NUCLEOTIDE SEQUENCE [LARGE SCALE GENOMIC DNA]</scope>
    <source>
        <strain evidence="1 2">S00123</strain>
    </source>
</reference>
<dbReference type="RefSeq" id="WP_184269572.1">
    <property type="nucleotide sequence ID" value="NZ_JACHKY010000003.1"/>
</dbReference>
<dbReference type="EMBL" id="JACHKY010000003">
    <property type="protein sequence ID" value="MBB4798244.1"/>
    <property type="molecule type" value="Genomic_DNA"/>
</dbReference>
<protein>
    <submittedName>
        <fullName evidence="1">Outer membrane usher protein</fullName>
    </submittedName>
</protein>
<name>A0A7W7N4C4_9CAUL</name>
<sequence length="828" mass="89148">MFERAFGRRQSRPARFDYPVFVDDERIGAVDIVVGASPAETTVDAAALLAALEPLLDTEVIKGLQASAAAAPDGRLSLAGLQAEGLDAAFDNQLLALRLELPLAMRQRRLLSRQDRYLREVANALKPEPFSVILNTRLDILYGEAEGRRYGRLPAAGSLDLAVNLHGWVLETGVDLQERLEAEPTEARMDEVRRKVTTLTWDDPARARRFRLGDIQAEGSGFIALSPLLGASWGRDYTLQPFRERRPRNLQDFEIADDALVDIYVNGVLARSLRLTPGRYSLADLPIIQTASNVIDIVARDNLGGETRFSFDAFSSTSLLAVGEADWGVSAGLERYFDRGRLRYETDRFVASGFYERGLTNTFTGGGALRLTQDGGVLSGLAVKATAVGSFSLRAAASQYDRSGSGGAVDLTYNYQQATEGLRAGLKLNANLGWRSPRFTPVETSTTGAAGFIAPEWTVAATVSAPLTPNIGWFISGSYALLRDQADSHTLTAGGSWASERASLTASVGHSSGAGFGRFQRDETIVRLQFNWRFGLGSGASASYDSRTDLRRLEYLHTGVPGVGAVDYRIGYQGVTGSDGLTGELGYTANRFELRLSQDYETFLTTEGPDDVVVGDKDRLRTRATLGTAVVYAGGQLALSAPVADSFALIRGHEDLEGADLAVNPDLARLEQGLVYQARSDRMGPAVLNNLFSYRPQLVTVQPLDAERSVASPKDTAVFATYRSGVIVDYGEGGSAAAIGILRDALGEHLGLRSGVARPVDDPTATGTLIFSNEAGRYYGDGLRAGRTYSIEIRGEEGFTGVLVMPEDAKGVVRGLDIVLTPKGTIAP</sequence>
<dbReference type="PANTHER" id="PTHR30451:SF5">
    <property type="entry name" value="SLR0019 PROTEIN"/>
    <property type="match status" value="1"/>
</dbReference>
<gene>
    <name evidence="1" type="ORF">HNP32_001988</name>
</gene>
<evidence type="ECO:0000313" key="2">
    <source>
        <dbReference type="Proteomes" id="UP000539957"/>
    </source>
</evidence>
<dbReference type="PANTHER" id="PTHR30451">
    <property type="entry name" value="OUTER MEMBRANE USHER PROTEIN"/>
    <property type="match status" value="1"/>
</dbReference>
<keyword evidence="2" id="KW-1185">Reference proteome</keyword>
<evidence type="ECO:0000313" key="1">
    <source>
        <dbReference type="EMBL" id="MBB4798244.1"/>
    </source>
</evidence>
<dbReference type="InterPro" id="IPR000015">
    <property type="entry name" value="Fimb_usher"/>
</dbReference>